<proteinExistence type="inferred from homology"/>
<keyword evidence="6 10" id="KW-0378">Hydrolase</keyword>
<keyword evidence="5 10" id="KW-0833">Ubl conjugation pathway</keyword>
<dbReference type="PANTHER" id="PTHR10589:SF17">
    <property type="entry name" value="UBIQUITIN CARBOXYL-TERMINAL HYDROLASE"/>
    <property type="match status" value="1"/>
</dbReference>
<dbReference type="InterPro" id="IPR036959">
    <property type="entry name" value="Peptidase_C12_UCH_sf"/>
</dbReference>
<evidence type="ECO:0000313" key="13">
    <source>
        <dbReference type="EMBL" id="KAK3932040.1"/>
    </source>
</evidence>
<dbReference type="GO" id="GO:0006511">
    <property type="term" value="P:ubiquitin-dependent protein catabolic process"/>
    <property type="evidence" value="ECO:0007669"/>
    <property type="project" value="UniProtKB-UniRule"/>
</dbReference>
<comment type="function">
    <text evidence="8">Ubiquitin-protein hydrolase is involved both in the processing of ubiquitin precursors and of ubiquitinated proteins. This enzyme is a thiol protease that recognizes and hydrolyzes a peptide bond at the C-terminal glycine of ubiquitin.</text>
</comment>
<dbReference type="SUPFAM" id="SSF54001">
    <property type="entry name" value="Cysteine proteinases"/>
    <property type="match status" value="1"/>
</dbReference>
<dbReference type="AlphaFoldDB" id="A0AAE1I465"/>
<evidence type="ECO:0000256" key="9">
    <source>
        <dbReference type="ARBA" id="ARBA00073226"/>
    </source>
</evidence>
<accession>A0AAE1I465</accession>
<evidence type="ECO:0000259" key="12">
    <source>
        <dbReference type="PROSITE" id="PS52048"/>
    </source>
</evidence>
<evidence type="ECO:0000256" key="6">
    <source>
        <dbReference type="ARBA" id="ARBA00022801"/>
    </source>
</evidence>
<evidence type="ECO:0000256" key="11">
    <source>
        <dbReference type="RuleBase" id="RU361215"/>
    </source>
</evidence>
<evidence type="ECO:0000256" key="3">
    <source>
        <dbReference type="ARBA" id="ARBA00012759"/>
    </source>
</evidence>
<dbReference type="Gene3D" id="3.40.532.10">
    <property type="entry name" value="Peptidase C12, ubiquitin carboxyl-terminal hydrolase"/>
    <property type="match status" value="1"/>
</dbReference>
<comment type="similarity">
    <text evidence="2 10 11">Belongs to the peptidase C12 family.</text>
</comment>
<dbReference type="InterPro" id="IPR038765">
    <property type="entry name" value="Papain-like_cys_pep_sf"/>
</dbReference>
<gene>
    <name evidence="13" type="ORF">KUF71_011368</name>
</gene>
<dbReference type="InterPro" id="IPR001578">
    <property type="entry name" value="Peptidase_C12_UCH"/>
</dbReference>
<evidence type="ECO:0000256" key="1">
    <source>
        <dbReference type="ARBA" id="ARBA00000707"/>
    </source>
</evidence>
<name>A0AAE1I465_9NEOP</name>
<sequence length="224" mass="24953">MAWLPLESNPEYIQRAGVPENTQVVDVFGLDPDILAIVPQPTYAIILLFPCSENYEKYKAEEEQMLKDKDQKIPSSTFFMKQITPNACGTIALIHGILNCPDEIPLKDGMLKEFKDKGASLSPLERGELLDKMNTIIELHKEVAAEGQTEAPPADENIIHHFVAFVHKEGNLLELDGRKFGPINHGPTTPETFLADAAKVCQTFMARDPEEVRFTIVAISHGQN</sequence>
<feature type="site" description="Transition state stabilizer" evidence="10">
    <location>
        <position position="82"/>
    </location>
</feature>
<dbReference type="CDD" id="cd09616">
    <property type="entry name" value="Peptidase_C12_UCH_L1_L3"/>
    <property type="match status" value="1"/>
</dbReference>
<dbReference type="PRINTS" id="PR00707">
    <property type="entry name" value="UBCTHYDRLASE"/>
</dbReference>
<evidence type="ECO:0000256" key="7">
    <source>
        <dbReference type="ARBA" id="ARBA00022807"/>
    </source>
</evidence>
<keyword evidence="14" id="KW-1185">Reference proteome</keyword>
<dbReference type="EC" id="3.4.19.12" evidence="3 11"/>
<comment type="caution">
    <text evidence="13">The sequence shown here is derived from an EMBL/GenBank/DDBJ whole genome shotgun (WGS) entry which is preliminary data.</text>
</comment>
<reference evidence="13" key="1">
    <citation type="submission" date="2021-07" db="EMBL/GenBank/DDBJ databases">
        <authorList>
            <person name="Catto M.A."/>
            <person name="Jacobson A."/>
            <person name="Kennedy G."/>
            <person name="Labadie P."/>
            <person name="Hunt B.G."/>
            <person name="Srinivasan R."/>
        </authorList>
    </citation>
    <scope>NUCLEOTIDE SEQUENCE</scope>
    <source>
        <strain evidence="13">PL_HMW_Pooled</strain>
        <tissue evidence="13">Head</tissue>
    </source>
</reference>
<dbReference type="FunFam" id="3.40.532.10:FF:000006">
    <property type="entry name" value="Ubiquitin carboxyl-terminal hydrolase"/>
    <property type="match status" value="1"/>
</dbReference>
<dbReference type="PROSITE" id="PS52048">
    <property type="entry name" value="UCH_DOMAIN"/>
    <property type="match status" value="1"/>
</dbReference>
<evidence type="ECO:0000256" key="8">
    <source>
        <dbReference type="ARBA" id="ARBA00055560"/>
    </source>
</evidence>
<dbReference type="Pfam" id="PF01088">
    <property type="entry name" value="Peptidase_C12"/>
    <property type="match status" value="1"/>
</dbReference>
<reference evidence="13" key="2">
    <citation type="journal article" date="2023" name="BMC Genomics">
        <title>Pest status, molecular evolution, and epigenetic factors derived from the genome assembly of Frankliniella fusca, a thysanopteran phytovirus vector.</title>
        <authorList>
            <person name="Catto M.A."/>
            <person name="Labadie P.E."/>
            <person name="Jacobson A.L."/>
            <person name="Kennedy G.G."/>
            <person name="Srinivasan R."/>
            <person name="Hunt B.G."/>
        </authorList>
    </citation>
    <scope>NUCLEOTIDE SEQUENCE</scope>
    <source>
        <strain evidence="13">PL_HMW_Pooled</strain>
    </source>
</reference>
<dbReference type="Proteomes" id="UP001219518">
    <property type="component" value="Unassembled WGS sequence"/>
</dbReference>
<dbReference type="PANTHER" id="PTHR10589">
    <property type="entry name" value="UBIQUITIN CARBOXYL-TERMINAL HYDROLASE"/>
    <property type="match status" value="1"/>
</dbReference>
<organism evidence="13 14">
    <name type="scientific">Frankliniella fusca</name>
    <dbReference type="NCBI Taxonomy" id="407009"/>
    <lineage>
        <taxon>Eukaryota</taxon>
        <taxon>Metazoa</taxon>
        <taxon>Ecdysozoa</taxon>
        <taxon>Arthropoda</taxon>
        <taxon>Hexapoda</taxon>
        <taxon>Insecta</taxon>
        <taxon>Pterygota</taxon>
        <taxon>Neoptera</taxon>
        <taxon>Paraneoptera</taxon>
        <taxon>Thysanoptera</taxon>
        <taxon>Terebrantia</taxon>
        <taxon>Thripoidea</taxon>
        <taxon>Thripidae</taxon>
        <taxon>Frankliniella</taxon>
    </lineage>
</organism>
<comment type="catalytic activity">
    <reaction evidence="1 10 11">
        <text>Thiol-dependent hydrolysis of ester, thioester, amide, peptide and isopeptide bonds formed by the C-terminal Gly of ubiquitin (a 76-residue protein attached to proteins as an intracellular targeting signal).</text>
        <dbReference type="EC" id="3.4.19.12"/>
    </reaction>
</comment>
<evidence type="ECO:0000256" key="5">
    <source>
        <dbReference type="ARBA" id="ARBA00022786"/>
    </source>
</evidence>
<evidence type="ECO:0000256" key="4">
    <source>
        <dbReference type="ARBA" id="ARBA00022670"/>
    </source>
</evidence>
<feature type="active site" description="Nucleophile" evidence="10">
    <location>
        <position position="88"/>
    </location>
</feature>
<dbReference type="GO" id="GO:0016579">
    <property type="term" value="P:protein deubiquitination"/>
    <property type="evidence" value="ECO:0007669"/>
    <property type="project" value="TreeGrafter"/>
</dbReference>
<feature type="domain" description="UCH catalytic" evidence="12">
    <location>
        <begin position="2"/>
        <end position="221"/>
    </location>
</feature>
<feature type="site" description="Important for enzyme activity" evidence="10">
    <location>
        <position position="176"/>
    </location>
</feature>
<dbReference type="EMBL" id="JAHWGI010001434">
    <property type="protein sequence ID" value="KAK3932040.1"/>
    <property type="molecule type" value="Genomic_DNA"/>
</dbReference>
<evidence type="ECO:0000256" key="10">
    <source>
        <dbReference type="PROSITE-ProRule" id="PRU01393"/>
    </source>
</evidence>
<evidence type="ECO:0000256" key="2">
    <source>
        <dbReference type="ARBA" id="ARBA00009326"/>
    </source>
</evidence>
<dbReference type="GO" id="GO:0004843">
    <property type="term" value="F:cysteine-type deubiquitinase activity"/>
    <property type="evidence" value="ECO:0007669"/>
    <property type="project" value="UniProtKB-UniRule"/>
</dbReference>
<feature type="active site" description="Proton donor" evidence="10">
    <location>
        <position position="161"/>
    </location>
</feature>
<keyword evidence="7 10" id="KW-0788">Thiol protease</keyword>
<keyword evidence="4 10" id="KW-0645">Protease</keyword>
<dbReference type="GO" id="GO:0005737">
    <property type="term" value="C:cytoplasm"/>
    <property type="evidence" value="ECO:0007669"/>
    <property type="project" value="TreeGrafter"/>
</dbReference>
<protein>
    <recommendedName>
        <fullName evidence="9 11">Ubiquitin carboxyl-terminal hydrolase</fullName>
        <ecNumber evidence="3 11">3.4.19.12</ecNumber>
    </recommendedName>
</protein>
<evidence type="ECO:0000313" key="14">
    <source>
        <dbReference type="Proteomes" id="UP001219518"/>
    </source>
</evidence>